<feature type="compositionally biased region" description="Polar residues" evidence="14">
    <location>
        <begin position="926"/>
        <end position="936"/>
    </location>
</feature>
<dbReference type="Pfam" id="PF00675">
    <property type="entry name" value="Peptidase_M16"/>
    <property type="match status" value="1"/>
</dbReference>
<feature type="compositionally biased region" description="Low complexity" evidence="14">
    <location>
        <begin position="700"/>
        <end position="711"/>
    </location>
</feature>
<protein>
    <recommendedName>
        <fullName evidence="6">Mitochondrial-processing peptidase subunit alpha</fullName>
    </recommendedName>
    <alternativeName>
        <fullName evidence="11">Alpha-MPP</fullName>
    </alternativeName>
    <alternativeName>
        <fullName evidence="12">Inactive zinc metalloprotease alpha</fullName>
    </alternativeName>
</protein>
<feature type="compositionally biased region" description="Low complexity" evidence="14">
    <location>
        <begin position="894"/>
        <end position="925"/>
    </location>
</feature>
<comment type="subunit">
    <text evidence="5">Heterodimer of PMPCA (alpha) and PMPCB (beta) subunits, forming the mitochondrial processing protease (MPP) in which PMPCA is involved in substrate recognition and binding and PMPCB is the catalytic subunit.</text>
</comment>
<comment type="caution">
    <text evidence="18">The sequence shown here is derived from an EMBL/GenBank/DDBJ whole genome shotgun (WGS) entry which is preliminary data.</text>
</comment>
<evidence type="ECO:0000256" key="5">
    <source>
        <dbReference type="ARBA" id="ARBA00011587"/>
    </source>
</evidence>
<dbReference type="GO" id="GO:0005759">
    <property type="term" value="C:mitochondrial matrix"/>
    <property type="evidence" value="ECO:0007669"/>
    <property type="project" value="UniProtKB-SubCell"/>
</dbReference>
<evidence type="ECO:0000256" key="3">
    <source>
        <dbReference type="ARBA" id="ARBA00004305"/>
    </source>
</evidence>
<dbReference type="EMBL" id="JAUDFV010000133">
    <property type="protein sequence ID" value="KAL2726508.1"/>
    <property type="molecule type" value="Genomic_DNA"/>
</dbReference>
<evidence type="ECO:0000256" key="10">
    <source>
        <dbReference type="ARBA" id="ARBA00023136"/>
    </source>
</evidence>
<feature type="domain" description="Peptidase M16 C-terminal" evidence="17">
    <location>
        <begin position="234"/>
        <end position="439"/>
    </location>
</feature>
<keyword evidence="15" id="KW-0812">Transmembrane</keyword>
<keyword evidence="7" id="KW-0999">Mitochondrion inner membrane</keyword>
<gene>
    <name evidence="18" type="ORF">V1478_006786</name>
</gene>
<dbReference type="SUPFAM" id="SSF63411">
    <property type="entry name" value="LuxS/MPP-like metallohydrolase"/>
    <property type="match status" value="2"/>
</dbReference>
<dbReference type="GO" id="GO:0006508">
    <property type="term" value="P:proteolysis"/>
    <property type="evidence" value="ECO:0007669"/>
    <property type="project" value="UniProtKB-ARBA"/>
</dbReference>
<comment type="subcellular location">
    <subcellularLocation>
        <location evidence="2">Mitochondrion inner membrane</location>
    </subcellularLocation>
    <subcellularLocation>
        <location evidence="3">Mitochondrion matrix</location>
    </subcellularLocation>
</comment>
<dbReference type="AlphaFoldDB" id="A0ABD2B0X1"/>
<feature type="compositionally biased region" description="Basic and acidic residues" evidence="14">
    <location>
        <begin position="962"/>
        <end position="977"/>
    </location>
</feature>
<comment type="function">
    <text evidence="1">Substrate recognition and binding subunit of the essential mitochondrial processing protease (MPP), which cleaves the mitochondrial sequence off newly imported precursors proteins.</text>
</comment>
<evidence type="ECO:0000313" key="18">
    <source>
        <dbReference type="EMBL" id="KAL2726508.1"/>
    </source>
</evidence>
<feature type="compositionally biased region" description="Polar residues" evidence="14">
    <location>
        <begin position="945"/>
        <end position="961"/>
    </location>
</feature>
<evidence type="ECO:0000256" key="7">
    <source>
        <dbReference type="ARBA" id="ARBA00022792"/>
    </source>
</evidence>
<evidence type="ECO:0000259" key="17">
    <source>
        <dbReference type="Pfam" id="PF05193"/>
    </source>
</evidence>
<dbReference type="FunFam" id="3.30.830.10:FF:000014">
    <property type="entry name" value="Mitochondrial-processing peptidase alpha subunit, mitochondrial"/>
    <property type="match status" value="1"/>
</dbReference>
<keyword evidence="10 15" id="KW-0472">Membrane</keyword>
<dbReference type="FunFam" id="3.30.830.10:FF:000010">
    <property type="entry name" value="Mitochondrial-processing peptidase alpha subunit, mitochondrial"/>
    <property type="match status" value="1"/>
</dbReference>
<sequence>MLIRLPQIPLSSVLKKRPIQTDNLTLWQTCNFTTGVRKPTVTSLPPLTEPVPNLPKPIYSTAKEEHQTTEVTVLSNGLRVASENRFGQFCTIGVLIDSGSRYEVIYPSGISHFLEKLAFSSTKHFGSKDEIMLALEKHGGICDCQASRDTFIYAASAECHGLDTVTNILGEIVLRPKITEEEILAARQTVRFEIETLLTRPEQEPILMDMIHAAAYRENTLGFPKICSEENIEKIDRNILLTYLKHHYIPSRMVIAGVGVNHQDLVKAVEKYFIIQKPIWEEQNILSSNKNEYSIDKSIAQYTGGYILEECTVPVYAGPSGLPELSHVVIGLEGCSHQDPDFVAMCVLNMMMGGGGSFSAGGPGKGMYTRLYTNVLNRYHWLYSATAYNHAYNDTGLFCIHASSTPTHIRELVEVIVHEMVLMSSNISNSELERAKKQLQSMLLMNLEQRPVVFEDIGRQVLATGTRKRPEYFIQAIEAITKSDIHRVARRLLKSAPSVAARGEVRSVPSIADIQTGLLDAQGRLPGSQSRLSLFPKSNLLIYRSFVKRRKYYDLKNHYCKVIQKTEDMTQECSKYKNNIGKMKEKLNYLRGISPNTISTSTNSIASMDVQRLQNDRYSFVSSCMTSEEFRVPTSCKVPKSGMLEREKVRTGAAIATALTVSTGNRISPDGVVSSLQLPNDRVEPDSVDAEVSRLVAGSSTTTTTTTTTRNNPRRCCRTSTSSGYSSHSPPLSAGSYSCYASAVPGQSIFRSTAPQTMKDQFGGGLAVIHEGEAIPRPIWPSVFTSVPQEFYIRDDGKTEYDRMYTCCGCGCTYTYSCYDWNYGRPTATSAREILLELSRTLNSVIEGETTMTPEEILHNISKTVAQGINLKKTSIYEYVRQNPAWLNDGKNTSSILSSKNSSQSTGKDSSSLQSRTKNSSSSSSTRVNPVNSKVYGSTRRFHNSAWSTPRCTCDSSNRNVESSRCEKTRPGLEKKTSSSTEIHSSQKPLGLCTCKCFKESTQQTRRKQSTCTSVHIGDSEKQAIVELDGLNQNRNGLVSGEPEYTMQLECSDGGSSNEGMVVPSTKGAWNHHNTRGFIGDLDFTLDVTRAERLGRAIAKAKRNRQWCRALTTLFGLVFFVLSVVVVSLSVTRGRKVFGSM</sequence>
<proteinExistence type="inferred from homology"/>
<evidence type="ECO:0000256" key="14">
    <source>
        <dbReference type="SAM" id="MobiDB-lite"/>
    </source>
</evidence>
<organism evidence="18 19">
    <name type="scientific">Vespula squamosa</name>
    <name type="common">Southern yellow jacket</name>
    <name type="synonym">Wasp</name>
    <dbReference type="NCBI Taxonomy" id="30214"/>
    <lineage>
        <taxon>Eukaryota</taxon>
        <taxon>Metazoa</taxon>
        <taxon>Ecdysozoa</taxon>
        <taxon>Arthropoda</taxon>
        <taxon>Hexapoda</taxon>
        <taxon>Insecta</taxon>
        <taxon>Pterygota</taxon>
        <taxon>Neoptera</taxon>
        <taxon>Endopterygota</taxon>
        <taxon>Hymenoptera</taxon>
        <taxon>Apocrita</taxon>
        <taxon>Aculeata</taxon>
        <taxon>Vespoidea</taxon>
        <taxon>Vespidae</taxon>
        <taxon>Vespinae</taxon>
        <taxon>Vespula</taxon>
    </lineage>
</organism>
<feature type="domain" description="Peptidase M16 N-terminal" evidence="16">
    <location>
        <begin position="79"/>
        <end position="227"/>
    </location>
</feature>
<comment type="similarity">
    <text evidence="4 13">Belongs to the peptidase M16 family.</text>
</comment>
<dbReference type="PROSITE" id="PS00143">
    <property type="entry name" value="INSULINASE"/>
    <property type="match status" value="1"/>
</dbReference>
<dbReference type="InterPro" id="IPR011765">
    <property type="entry name" value="Pept_M16_N"/>
</dbReference>
<accession>A0ABD2B0X1</accession>
<keyword evidence="19" id="KW-1185">Reference proteome</keyword>
<dbReference type="PANTHER" id="PTHR11851:SF49">
    <property type="entry name" value="MITOCHONDRIAL-PROCESSING PEPTIDASE SUBUNIT ALPHA"/>
    <property type="match status" value="1"/>
</dbReference>
<evidence type="ECO:0000259" key="16">
    <source>
        <dbReference type="Pfam" id="PF00675"/>
    </source>
</evidence>
<dbReference type="Pfam" id="PF05193">
    <property type="entry name" value="Peptidase_M16_C"/>
    <property type="match status" value="1"/>
</dbReference>
<dbReference type="Gene3D" id="3.30.830.10">
    <property type="entry name" value="Metalloenzyme, LuxS/M16 peptidase-like"/>
    <property type="match status" value="2"/>
</dbReference>
<dbReference type="Proteomes" id="UP001607302">
    <property type="component" value="Unassembled WGS sequence"/>
</dbReference>
<dbReference type="InterPro" id="IPR050361">
    <property type="entry name" value="MPP/UQCRC_Complex"/>
</dbReference>
<evidence type="ECO:0000256" key="1">
    <source>
        <dbReference type="ARBA" id="ARBA00002123"/>
    </source>
</evidence>
<evidence type="ECO:0000256" key="13">
    <source>
        <dbReference type="RuleBase" id="RU004447"/>
    </source>
</evidence>
<dbReference type="GO" id="GO:0051604">
    <property type="term" value="P:protein maturation"/>
    <property type="evidence" value="ECO:0007669"/>
    <property type="project" value="UniProtKB-ARBA"/>
</dbReference>
<evidence type="ECO:0000256" key="4">
    <source>
        <dbReference type="ARBA" id="ARBA00007261"/>
    </source>
</evidence>
<evidence type="ECO:0000256" key="6">
    <source>
        <dbReference type="ARBA" id="ARBA00016741"/>
    </source>
</evidence>
<dbReference type="InterPro" id="IPR011249">
    <property type="entry name" value="Metalloenz_LuxS/M16"/>
</dbReference>
<dbReference type="GO" id="GO:0005743">
    <property type="term" value="C:mitochondrial inner membrane"/>
    <property type="evidence" value="ECO:0007669"/>
    <property type="project" value="UniProtKB-SubCell"/>
</dbReference>
<evidence type="ECO:0000256" key="2">
    <source>
        <dbReference type="ARBA" id="ARBA00004273"/>
    </source>
</evidence>
<feature type="region of interest" description="Disordered" evidence="14">
    <location>
        <begin position="699"/>
        <end position="722"/>
    </location>
</feature>
<dbReference type="PANTHER" id="PTHR11851">
    <property type="entry name" value="METALLOPROTEASE"/>
    <property type="match status" value="1"/>
</dbReference>
<keyword evidence="8" id="KW-0809">Transit peptide</keyword>
<keyword evidence="9" id="KW-0496">Mitochondrion</keyword>
<dbReference type="InterPro" id="IPR001431">
    <property type="entry name" value="Pept_M16_Zn_BS"/>
</dbReference>
<feature type="transmembrane region" description="Helical" evidence="15">
    <location>
        <begin position="1110"/>
        <end position="1131"/>
    </location>
</feature>
<dbReference type="InterPro" id="IPR007863">
    <property type="entry name" value="Peptidase_M16_C"/>
</dbReference>
<evidence type="ECO:0000256" key="9">
    <source>
        <dbReference type="ARBA" id="ARBA00023128"/>
    </source>
</evidence>
<evidence type="ECO:0000256" key="15">
    <source>
        <dbReference type="SAM" id="Phobius"/>
    </source>
</evidence>
<feature type="region of interest" description="Disordered" evidence="14">
    <location>
        <begin position="890"/>
        <end position="983"/>
    </location>
</feature>
<evidence type="ECO:0000256" key="12">
    <source>
        <dbReference type="ARBA" id="ARBA00032315"/>
    </source>
</evidence>
<evidence type="ECO:0000313" key="19">
    <source>
        <dbReference type="Proteomes" id="UP001607302"/>
    </source>
</evidence>
<evidence type="ECO:0000256" key="11">
    <source>
        <dbReference type="ARBA" id="ARBA00030006"/>
    </source>
</evidence>
<evidence type="ECO:0000256" key="8">
    <source>
        <dbReference type="ARBA" id="ARBA00022946"/>
    </source>
</evidence>
<keyword evidence="15" id="KW-1133">Transmembrane helix</keyword>
<name>A0ABD2B0X1_VESSQ</name>
<reference evidence="18 19" key="1">
    <citation type="journal article" date="2024" name="Ann. Entomol. Soc. Am.">
        <title>Genomic analyses of the southern and eastern yellowjacket wasps (Hymenoptera: Vespidae) reveal evolutionary signatures of social life.</title>
        <authorList>
            <person name="Catto M.A."/>
            <person name="Caine P.B."/>
            <person name="Orr S.E."/>
            <person name="Hunt B.G."/>
            <person name="Goodisman M.A.D."/>
        </authorList>
    </citation>
    <scope>NUCLEOTIDE SEQUENCE [LARGE SCALE GENOMIC DNA]</scope>
    <source>
        <strain evidence="18">233</strain>
        <tissue evidence="18">Head and thorax</tissue>
    </source>
</reference>